<dbReference type="InterPro" id="IPR000055">
    <property type="entry name" value="Restrct_endonuc_typeI_TRD"/>
</dbReference>
<proteinExistence type="inferred from homology"/>
<dbReference type="GO" id="GO:0009307">
    <property type="term" value="P:DNA restriction-modification system"/>
    <property type="evidence" value="ECO:0007669"/>
    <property type="project" value="UniProtKB-KW"/>
</dbReference>
<comment type="similarity">
    <text evidence="1">Belongs to the type-I restriction system S methylase family.</text>
</comment>
<dbReference type="InterPro" id="IPR052021">
    <property type="entry name" value="Type-I_RS_S_subunit"/>
</dbReference>
<dbReference type="Pfam" id="PF01420">
    <property type="entry name" value="Methylase_S"/>
    <property type="match status" value="1"/>
</dbReference>
<dbReference type="EMBL" id="FNQR01000001">
    <property type="protein sequence ID" value="SDZ79487.1"/>
    <property type="molecule type" value="Genomic_DNA"/>
</dbReference>
<feature type="domain" description="Type I restriction modification DNA specificity" evidence="4">
    <location>
        <begin position="22"/>
        <end position="131"/>
    </location>
</feature>
<evidence type="ECO:0000313" key="6">
    <source>
        <dbReference type="Proteomes" id="UP000198584"/>
    </source>
</evidence>
<dbReference type="InterPro" id="IPR044946">
    <property type="entry name" value="Restrct_endonuc_typeI_TRD_sf"/>
</dbReference>
<sequence>MKNGSISIDDAVYVSEDFATINISNKAILQNENILISRVGTIGKSAFVTKELEGSVTNQHITIIQVDKNKLLPEYFNFYMQTPWAIEQLEQKATGAAQQFIRLKDIKELKVPVPELEEQQAIVSDISKQLQLNSDKELQEEIISFTKKLLQQDSTRH</sequence>
<organism evidence="5 6">
    <name type="scientific">Thalassobacillus cyri</name>
    <dbReference type="NCBI Taxonomy" id="571932"/>
    <lineage>
        <taxon>Bacteria</taxon>
        <taxon>Bacillati</taxon>
        <taxon>Bacillota</taxon>
        <taxon>Bacilli</taxon>
        <taxon>Bacillales</taxon>
        <taxon>Bacillaceae</taxon>
        <taxon>Thalassobacillus</taxon>
    </lineage>
</organism>
<accession>A0A1H3VXF7</accession>
<dbReference type="PANTHER" id="PTHR30408">
    <property type="entry name" value="TYPE-1 RESTRICTION ENZYME ECOKI SPECIFICITY PROTEIN"/>
    <property type="match status" value="1"/>
</dbReference>
<dbReference type="Gene3D" id="3.90.220.20">
    <property type="entry name" value="DNA methylase specificity domains"/>
    <property type="match status" value="1"/>
</dbReference>
<dbReference type="Proteomes" id="UP000198584">
    <property type="component" value="Unassembled WGS sequence"/>
</dbReference>
<evidence type="ECO:0000256" key="3">
    <source>
        <dbReference type="ARBA" id="ARBA00023125"/>
    </source>
</evidence>
<gene>
    <name evidence="5" type="ORF">SAMN05421743_101228</name>
</gene>
<keyword evidence="6" id="KW-1185">Reference proteome</keyword>
<evidence type="ECO:0000256" key="2">
    <source>
        <dbReference type="ARBA" id="ARBA00022747"/>
    </source>
</evidence>
<evidence type="ECO:0000259" key="4">
    <source>
        <dbReference type="Pfam" id="PF01420"/>
    </source>
</evidence>
<dbReference type="STRING" id="571932.SAMN05421743_101228"/>
<dbReference type="PANTHER" id="PTHR30408:SF12">
    <property type="entry name" value="TYPE I RESTRICTION ENZYME MJAVIII SPECIFICITY SUBUNIT"/>
    <property type="match status" value="1"/>
</dbReference>
<name>A0A1H3VXF7_9BACI</name>
<dbReference type="GO" id="GO:0003677">
    <property type="term" value="F:DNA binding"/>
    <property type="evidence" value="ECO:0007669"/>
    <property type="project" value="UniProtKB-KW"/>
</dbReference>
<protein>
    <submittedName>
        <fullName evidence="5">Type I restriction enzyme, S subunit</fullName>
    </submittedName>
</protein>
<keyword evidence="3" id="KW-0238">DNA-binding</keyword>
<dbReference type="SUPFAM" id="SSF116734">
    <property type="entry name" value="DNA methylase specificity domain"/>
    <property type="match status" value="1"/>
</dbReference>
<keyword evidence="2" id="KW-0680">Restriction system</keyword>
<reference evidence="6" key="1">
    <citation type="submission" date="2016-10" db="EMBL/GenBank/DDBJ databases">
        <authorList>
            <person name="Varghese N."/>
            <person name="Submissions S."/>
        </authorList>
    </citation>
    <scope>NUCLEOTIDE SEQUENCE [LARGE SCALE GENOMIC DNA]</scope>
    <source>
        <strain evidence="6">CCM7597</strain>
    </source>
</reference>
<dbReference type="AlphaFoldDB" id="A0A1H3VXF7"/>
<evidence type="ECO:0000313" key="5">
    <source>
        <dbReference type="EMBL" id="SDZ79487.1"/>
    </source>
</evidence>
<evidence type="ECO:0000256" key="1">
    <source>
        <dbReference type="ARBA" id="ARBA00010923"/>
    </source>
</evidence>